<sequence length="329" mass="39024">IIKYAEKLEKLEKDGQTATFLAQAYKGLMDEAMKALKVQNETTMLRTNAIKNMRKELEKETPDEKAVELWKERIEYIDRQLNERYMLDPIMNMFNEIKNEFNLIKEYLTVSSTLKILFIRFDTNNRKGQTQFRQRLLERDCIDVEGHTQYRCMVSGEVMDPKYLDAAHIIPVNVFNLVKSDVEKYLYKEEHGSMDVRNGLILCKPVHQYYDDGVFRIVFDEDSQRYQCIAFMGHQDVWQLPSYGFELNEQRQLVKWITFRNDKKEQWPSRQLLEIRESPTIKAAALVEGSYSESDDDENENDMIQGSENDSNWKVQEYLKAYRHKNTSL</sequence>
<name>A0A4V1IYZ0_ROZAC</name>
<evidence type="ECO:0000313" key="4">
    <source>
        <dbReference type="Proteomes" id="UP000281549"/>
    </source>
</evidence>
<evidence type="ECO:0000313" key="3">
    <source>
        <dbReference type="EMBL" id="RKP16229.1"/>
    </source>
</evidence>
<accession>A0A4V1IYZ0</accession>
<dbReference type="Proteomes" id="UP000281549">
    <property type="component" value="Unassembled WGS sequence"/>
</dbReference>
<dbReference type="EMBL" id="ML006801">
    <property type="protein sequence ID" value="RKP16229.1"/>
    <property type="molecule type" value="Genomic_DNA"/>
</dbReference>
<dbReference type="Pfam" id="PF13391">
    <property type="entry name" value="HNH_2"/>
    <property type="match status" value="1"/>
</dbReference>
<protein>
    <recommendedName>
        <fullName evidence="2">HNH nuclease domain-containing protein</fullName>
    </recommendedName>
</protein>
<feature type="domain" description="HNH nuclease" evidence="2">
    <location>
        <begin position="152"/>
        <end position="217"/>
    </location>
</feature>
<feature type="region of interest" description="Disordered" evidence="1">
    <location>
        <begin position="289"/>
        <end position="310"/>
    </location>
</feature>
<feature type="non-terminal residue" evidence="3">
    <location>
        <position position="1"/>
    </location>
</feature>
<dbReference type="AlphaFoldDB" id="A0A4V1IYZ0"/>
<proteinExistence type="predicted"/>
<reference evidence="4" key="1">
    <citation type="journal article" date="2018" name="Nat. Microbiol.">
        <title>Leveraging single-cell genomics to expand the fungal tree of life.</title>
        <authorList>
            <person name="Ahrendt S.R."/>
            <person name="Quandt C.A."/>
            <person name="Ciobanu D."/>
            <person name="Clum A."/>
            <person name="Salamov A."/>
            <person name="Andreopoulos B."/>
            <person name="Cheng J.F."/>
            <person name="Woyke T."/>
            <person name="Pelin A."/>
            <person name="Henrissat B."/>
            <person name="Reynolds N.K."/>
            <person name="Benny G.L."/>
            <person name="Smith M.E."/>
            <person name="James T.Y."/>
            <person name="Grigoriev I.V."/>
        </authorList>
    </citation>
    <scope>NUCLEOTIDE SEQUENCE [LARGE SCALE GENOMIC DNA]</scope>
    <source>
        <strain evidence="4">CSF55</strain>
    </source>
</reference>
<evidence type="ECO:0000259" key="2">
    <source>
        <dbReference type="Pfam" id="PF13391"/>
    </source>
</evidence>
<organism evidence="3 4">
    <name type="scientific">Rozella allomycis (strain CSF55)</name>
    <dbReference type="NCBI Taxonomy" id="988480"/>
    <lineage>
        <taxon>Eukaryota</taxon>
        <taxon>Fungi</taxon>
        <taxon>Fungi incertae sedis</taxon>
        <taxon>Cryptomycota</taxon>
        <taxon>Cryptomycota incertae sedis</taxon>
        <taxon>Rozella</taxon>
    </lineage>
</organism>
<evidence type="ECO:0000256" key="1">
    <source>
        <dbReference type="SAM" id="MobiDB-lite"/>
    </source>
</evidence>
<gene>
    <name evidence="3" type="ORF">ROZALSC1DRAFT_25514</name>
</gene>
<dbReference type="InterPro" id="IPR003615">
    <property type="entry name" value="HNH_nuc"/>
</dbReference>